<keyword evidence="1" id="KW-0808">Transferase</keyword>
<dbReference type="EMBL" id="VXPY01000015">
    <property type="protein sequence ID" value="MYD89289.1"/>
    <property type="molecule type" value="Genomic_DNA"/>
</dbReference>
<sequence>MDQVEVGRCTMDAGIERWILRYRNFANALEQLRQACDLESYSKLERAGLVQTFTFTFELAWKTLKDLLFADGLTEHSPRGTLRQSLQQEYLTDDDCEDLLDALDKRNLLAHTYSEEAALLVEALIKGKYFPALEGLEASLKARLDQ</sequence>
<dbReference type="Pfam" id="PF08780">
    <property type="entry name" value="NTase_sub_bind"/>
    <property type="match status" value="1"/>
</dbReference>
<organism evidence="1">
    <name type="scientific">Caldilineaceae bacterium SB0662_bin_9</name>
    <dbReference type="NCBI Taxonomy" id="2605258"/>
    <lineage>
        <taxon>Bacteria</taxon>
        <taxon>Bacillati</taxon>
        <taxon>Chloroflexota</taxon>
        <taxon>Caldilineae</taxon>
        <taxon>Caldilineales</taxon>
        <taxon>Caldilineaceae</taxon>
    </lineage>
</organism>
<gene>
    <name evidence="1" type="ORF">F4Y08_02965</name>
</gene>
<protein>
    <submittedName>
        <fullName evidence="1">Nucleotidyltransferase</fullName>
    </submittedName>
</protein>
<name>A0A6B1DNK0_9CHLR</name>
<comment type="caution">
    <text evidence="1">The sequence shown here is derived from an EMBL/GenBank/DDBJ whole genome shotgun (WGS) entry which is preliminary data.</text>
</comment>
<dbReference type="InterPro" id="IPR010235">
    <property type="entry name" value="HepT"/>
</dbReference>
<accession>A0A6B1DNK0</accession>
<reference evidence="1" key="1">
    <citation type="submission" date="2019-09" db="EMBL/GenBank/DDBJ databases">
        <title>Characterisation of the sponge microbiome using genome-centric metagenomics.</title>
        <authorList>
            <person name="Engelberts J.P."/>
            <person name="Robbins S.J."/>
            <person name="De Goeij J.M."/>
            <person name="Aranda M."/>
            <person name="Bell S.C."/>
            <person name="Webster N.S."/>
        </authorList>
    </citation>
    <scope>NUCLEOTIDE SEQUENCE</scope>
    <source>
        <strain evidence="1">SB0662_bin_9</strain>
    </source>
</reference>
<dbReference type="SUPFAM" id="SSF81593">
    <property type="entry name" value="Nucleotidyltransferase substrate binding subunit/domain"/>
    <property type="match status" value="1"/>
</dbReference>
<dbReference type="AlphaFoldDB" id="A0A6B1DNK0"/>
<dbReference type="GO" id="GO:0016740">
    <property type="term" value="F:transferase activity"/>
    <property type="evidence" value="ECO:0007669"/>
    <property type="project" value="UniProtKB-KW"/>
</dbReference>
<dbReference type="Gene3D" id="1.20.120.330">
    <property type="entry name" value="Nucleotidyltransferases domain 2"/>
    <property type="match status" value="1"/>
</dbReference>
<proteinExistence type="predicted"/>
<evidence type="ECO:0000313" key="1">
    <source>
        <dbReference type="EMBL" id="MYD89289.1"/>
    </source>
</evidence>
<dbReference type="NCBIfam" id="TIGR01987">
    <property type="entry name" value="HI0074"/>
    <property type="match status" value="1"/>
</dbReference>